<dbReference type="STRING" id="1348612.A0A397GNH1"/>
<dbReference type="Gene3D" id="2.60.120.200">
    <property type="match status" value="1"/>
</dbReference>
<protein>
    <submittedName>
        <fullName evidence="1">Uncharacterized protein</fullName>
    </submittedName>
</protein>
<proteinExistence type="predicted"/>
<reference evidence="1 2" key="1">
    <citation type="submission" date="2018-08" db="EMBL/GenBank/DDBJ databases">
        <title>Genome and evolution of the arbuscular mycorrhizal fungus Diversispora epigaea (formerly Glomus versiforme) and its bacterial endosymbionts.</title>
        <authorList>
            <person name="Sun X."/>
            <person name="Fei Z."/>
            <person name="Harrison M."/>
        </authorList>
    </citation>
    <scope>NUCLEOTIDE SEQUENCE [LARGE SCALE GENOMIC DNA]</scope>
    <source>
        <strain evidence="1 2">IT104</strain>
    </source>
</reference>
<gene>
    <name evidence="1" type="ORF">Glove_460g60</name>
</gene>
<name>A0A397GNH1_9GLOM</name>
<keyword evidence="2" id="KW-1185">Reference proteome</keyword>
<organism evidence="1 2">
    <name type="scientific">Diversispora epigaea</name>
    <dbReference type="NCBI Taxonomy" id="1348612"/>
    <lineage>
        <taxon>Eukaryota</taxon>
        <taxon>Fungi</taxon>
        <taxon>Fungi incertae sedis</taxon>
        <taxon>Mucoromycota</taxon>
        <taxon>Glomeromycotina</taxon>
        <taxon>Glomeromycetes</taxon>
        <taxon>Diversisporales</taxon>
        <taxon>Diversisporaceae</taxon>
        <taxon>Diversispora</taxon>
    </lineage>
</organism>
<accession>A0A397GNH1</accession>
<dbReference type="EMBL" id="PQFF01000402">
    <property type="protein sequence ID" value="RHZ52592.1"/>
    <property type="molecule type" value="Genomic_DNA"/>
</dbReference>
<dbReference type="SUPFAM" id="SSF49899">
    <property type="entry name" value="Concanavalin A-like lectins/glucanases"/>
    <property type="match status" value="1"/>
</dbReference>
<evidence type="ECO:0000313" key="1">
    <source>
        <dbReference type="EMBL" id="RHZ52592.1"/>
    </source>
</evidence>
<dbReference type="OrthoDB" id="4781at2759"/>
<dbReference type="InterPro" id="IPR013320">
    <property type="entry name" value="ConA-like_dom_sf"/>
</dbReference>
<dbReference type="Proteomes" id="UP000266861">
    <property type="component" value="Unassembled WGS sequence"/>
</dbReference>
<dbReference type="AlphaFoldDB" id="A0A397GNH1"/>
<evidence type="ECO:0000313" key="2">
    <source>
        <dbReference type="Proteomes" id="UP000266861"/>
    </source>
</evidence>
<comment type="caution">
    <text evidence="1">The sequence shown here is derived from an EMBL/GenBank/DDBJ whole genome shotgun (WGS) entry which is preliminary data.</text>
</comment>
<sequence length="117" mass="13699">MKKREKEDRRSICTNFMVIENSILKQRLRRCLECLGGDLNHVQSNYFWNGELIYVINGENKFPTRPSYVQFGIWDGSSPDITQWSHGPVKWYSLPDKLITQVTQIQITCDPNHNVIV</sequence>